<organism evidence="9 10">
    <name type="scientific">Aspergillus puulaauensis</name>
    <dbReference type="NCBI Taxonomy" id="1220207"/>
    <lineage>
        <taxon>Eukaryota</taxon>
        <taxon>Fungi</taxon>
        <taxon>Dikarya</taxon>
        <taxon>Ascomycota</taxon>
        <taxon>Pezizomycotina</taxon>
        <taxon>Eurotiomycetes</taxon>
        <taxon>Eurotiomycetidae</taxon>
        <taxon>Eurotiales</taxon>
        <taxon>Aspergillaceae</taxon>
        <taxon>Aspergillus</taxon>
    </lineage>
</organism>
<keyword evidence="3" id="KW-0274">FAD</keyword>
<dbReference type="RefSeq" id="XP_041552958.1">
    <property type="nucleotide sequence ID" value="XM_041699921.1"/>
</dbReference>
<reference evidence="9" key="2">
    <citation type="submission" date="2021-02" db="EMBL/GenBank/DDBJ databases">
        <title>Aspergillus puulaauensis MK2 genome sequence.</title>
        <authorList>
            <person name="Futagami T."/>
            <person name="Mori K."/>
            <person name="Kadooka C."/>
            <person name="Tanaka T."/>
        </authorList>
    </citation>
    <scope>NUCLEOTIDE SEQUENCE</scope>
    <source>
        <strain evidence="9">MK2</strain>
    </source>
</reference>
<feature type="domain" description="FAD-binding" evidence="8">
    <location>
        <begin position="11"/>
        <end position="358"/>
    </location>
</feature>
<comment type="similarity">
    <text evidence="1">Belongs to the paxM FAD-dependent monooxygenase family.</text>
</comment>
<dbReference type="FunFam" id="3.50.50.60:FF:000115">
    <property type="entry name" value="Salicylate hydroxylase, putative"/>
    <property type="match status" value="1"/>
</dbReference>
<evidence type="ECO:0000256" key="6">
    <source>
        <dbReference type="SAM" id="MobiDB-lite"/>
    </source>
</evidence>
<sequence>MRITQAKTPLEVVIVGAGIGGVAAALTLGLRGHHVIILESAPKLMEVGAGIQVSPNMLKLFDRWNVSPLIHANDVALENIHVRRWQDGSLLGTMPVNKAYGQQVVIHRADLHNALIEKALELTNVELRENSHVTNVDFDSTSVTLANGNVVEADIIIAADGIKSTIRDQLLRGDASKPIATGDAAYRIMLPESVMESDPDLKKLIETPDATRWIGPERHLVAYPVRGHDLFNVVLLHPDRHGVEESWTTRGSKQRMVDDYEGWDPVVKKLIDLVPDDEVLEWKLCLHPPLNTWIQGSVALIGDACHPMLPYVAQGAAQAVEDAAALGVLLSEITSKSEVPLALKAYEKSRKERAETVQQSGSSNRITLHLPDGPEQKARDEQFRDSLNGGENPDKWSDRQTQEFLWGWDAEKAALATWEKLHGRAFSATQHRL</sequence>
<reference evidence="9" key="1">
    <citation type="submission" date="2021-01" db="EMBL/GenBank/DDBJ databases">
        <authorList>
            <consortium name="Aspergillus puulaauensis MK2 genome sequencing consortium"/>
            <person name="Kazuki M."/>
            <person name="Futagami T."/>
        </authorList>
    </citation>
    <scope>NUCLEOTIDE SEQUENCE</scope>
    <source>
        <strain evidence="9">MK2</strain>
    </source>
</reference>
<evidence type="ECO:0000256" key="4">
    <source>
        <dbReference type="ARBA" id="ARBA00023002"/>
    </source>
</evidence>
<evidence type="ECO:0000256" key="2">
    <source>
        <dbReference type="ARBA" id="ARBA00022630"/>
    </source>
</evidence>
<evidence type="ECO:0000259" key="8">
    <source>
        <dbReference type="Pfam" id="PF01494"/>
    </source>
</evidence>
<dbReference type="PANTHER" id="PTHR13789">
    <property type="entry name" value="MONOOXYGENASE"/>
    <property type="match status" value="1"/>
</dbReference>
<name>A0A7R7XGB9_9EURO</name>
<evidence type="ECO:0000313" key="9">
    <source>
        <dbReference type="EMBL" id="BCS20764.1"/>
    </source>
</evidence>
<evidence type="ECO:0000256" key="7">
    <source>
        <dbReference type="SAM" id="Phobius"/>
    </source>
</evidence>
<feature type="compositionally biased region" description="Basic and acidic residues" evidence="6">
    <location>
        <begin position="372"/>
        <end position="384"/>
    </location>
</feature>
<keyword evidence="7" id="KW-1133">Transmembrane helix</keyword>
<dbReference type="InterPro" id="IPR050493">
    <property type="entry name" value="FAD-dep_Monooxygenase_BioMet"/>
</dbReference>
<dbReference type="GO" id="GO:0071949">
    <property type="term" value="F:FAD binding"/>
    <property type="evidence" value="ECO:0007669"/>
    <property type="project" value="InterPro"/>
</dbReference>
<evidence type="ECO:0000256" key="3">
    <source>
        <dbReference type="ARBA" id="ARBA00022827"/>
    </source>
</evidence>
<dbReference type="Pfam" id="PF01494">
    <property type="entry name" value="FAD_binding_3"/>
    <property type="match status" value="1"/>
</dbReference>
<dbReference type="Proteomes" id="UP000654913">
    <property type="component" value="Chromosome 2"/>
</dbReference>
<dbReference type="AlphaFoldDB" id="A0A7R7XGB9"/>
<keyword evidence="2" id="KW-0285">Flavoprotein</keyword>
<evidence type="ECO:0000313" key="10">
    <source>
        <dbReference type="Proteomes" id="UP000654913"/>
    </source>
</evidence>
<dbReference type="PANTHER" id="PTHR13789:SF307">
    <property type="entry name" value="HYDROXYLASE, PUTATIVE (AFU_ORTHOLOGUE AFUA_2G04330)-RELATED"/>
    <property type="match status" value="1"/>
</dbReference>
<keyword evidence="10" id="KW-1185">Reference proteome</keyword>
<dbReference type="OrthoDB" id="16820at2759"/>
<proteinExistence type="inferred from homology"/>
<dbReference type="KEGG" id="apuu:APUU_21196A"/>
<protein>
    <recommendedName>
        <fullName evidence="8">FAD-binding domain-containing protein</fullName>
    </recommendedName>
</protein>
<dbReference type="Gene3D" id="3.50.50.60">
    <property type="entry name" value="FAD/NAD(P)-binding domain"/>
    <property type="match status" value="1"/>
</dbReference>
<keyword evidence="7" id="KW-0472">Membrane</keyword>
<dbReference type="GO" id="GO:0004497">
    <property type="term" value="F:monooxygenase activity"/>
    <property type="evidence" value="ECO:0007669"/>
    <property type="project" value="UniProtKB-KW"/>
</dbReference>
<keyword evidence="7" id="KW-0812">Transmembrane</keyword>
<dbReference type="InterPro" id="IPR036188">
    <property type="entry name" value="FAD/NAD-bd_sf"/>
</dbReference>
<accession>A0A7R7XGB9</accession>
<dbReference type="InterPro" id="IPR002938">
    <property type="entry name" value="FAD-bd"/>
</dbReference>
<dbReference type="SUPFAM" id="SSF51905">
    <property type="entry name" value="FAD/NAD(P)-binding domain"/>
    <property type="match status" value="1"/>
</dbReference>
<evidence type="ECO:0000256" key="5">
    <source>
        <dbReference type="ARBA" id="ARBA00023033"/>
    </source>
</evidence>
<keyword evidence="4" id="KW-0560">Oxidoreductase</keyword>
<dbReference type="EMBL" id="AP024444">
    <property type="protein sequence ID" value="BCS20764.1"/>
    <property type="molecule type" value="Genomic_DNA"/>
</dbReference>
<keyword evidence="5" id="KW-0503">Monooxygenase</keyword>
<gene>
    <name evidence="9" type="ORF">APUU_21196A</name>
</gene>
<dbReference type="PRINTS" id="PR00420">
    <property type="entry name" value="RNGMNOXGNASE"/>
</dbReference>
<dbReference type="GeneID" id="64970769"/>
<dbReference type="SUPFAM" id="SSF54373">
    <property type="entry name" value="FAD-linked reductases, C-terminal domain"/>
    <property type="match status" value="1"/>
</dbReference>
<feature type="compositionally biased region" description="Polar residues" evidence="6">
    <location>
        <begin position="356"/>
        <end position="366"/>
    </location>
</feature>
<feature type="transmembrane region" description="Helical" evidence="7">
    <location>
        <begin position="12"/>
        <end position="30"/>
    </location>
</feature>
<feature type="region of interest" description="Disordered" evidence="6">
    <location>
        <begin position="355"/>
        <end position="398"/>
    </location>
</feature>
<evidence type="ECO:0000256" key="1">
    <source>
        <dbReference type="ARBA" id="ARBA00007992"/>
    </source>
</evidence>